<evidence type="ECO:0000313" key="2">
    <source>
        <dbReference type="Proteomes" id="UP000077667"/>
    </source>
</evidence>
<dbReference type="AlphaFoldDB" id="A0A1A9HWC5"/>
<name>A0A1A9HWC5_9BACT</name>
<dbReference type="KEGG" id="nia:A8C56_00675"/>
<dbReference type="EMBL" id="CP015772">
    <property type="protein sequence ID" value="ANH79686.1"/>
    <property type="molecule type" value="Genomic_DNA"/>
</dbReference>
<evidence type="ECO:0000313" key="1">
    <source>
        <dbReference type="EMBL" id="ANH79686.1"/>
    </source>
</evidence>
<dbReference type="Proteomes" id="UP000077667">
    <property type="component" value="Chromosome"/>
</dbReference>
<organism evidence="1 2">
    <name type="scientific">Niabella ginsenosidivorans</name>
    <dbReference type="NCBI Taxonomy" id="1176587"/>
    <lineage>
        <taxon>Bacteria</taxon>
        <taxon>Pseudomonadati</taxon>
        <taxon>Bacteroidota</taxon>
        <taxon>Chitinophagia</taxon>
        <taxon>Chitinophagales</taxon>
        <taxon>Chitinophagaceae</taxon>
        <taxon>Niabella</taxon>
    </lineage>
</organism>
<keyword evidence="2" id="KW-1185">Reference proteome</keyword>
<sequence length="83" mass="9526">MYLINSTSVTASLQRSTVFTRQKKMQLIARIKGLATKTELSDHIINKINGLTMKNTFIKTVSPETIFQKLSIRHYKQLKSTLK</sequence>
<protein>
    <submittedName>
        <fullName evidence="1">Uncharacterized protein</fullName>
    </submittedName>
</protein>
<gene>
    <name evidence="1" type="ORF">A8C56_00675</name>
</gene>
<reference evidence="1 2" key="1">
    <citation type="submission" date="2016-05" db="EMBL/GenBank/DDBJ databases">
        <title>Niabella ginsenosidivorans BS26 whole genome sequencing.</title>
        <authorList>
            <person name="Im W.T."/>
            <person name="Siddiqi M.Z."/>
        </authorList>
    </citation>
    <scope>NUCLEOTIDE SEQUENCE [LARGE SCALE GENOMIC DNA]</scope>
    <source>
        <strain evidence="1 2">BS26</strain>
    </source>
</reference>
<proteinExistence type="predicted"/>
<accession>A0A1A9HWC5</accession>